<reference evidence="25 27" key="3">
    <citation type="submission" date="2019-11" db="EMBL/GenBank/DDBJ databases">
        <authorList>
            <person name="Jiao W.-B."/>
            <person name="Schneeberger K."/>
        </authorList>
    </citation>
    <scope>NUCLEOTIDE SEQUENCE [LARGE SCALE GENOMIC DNA]</scope>
    <source>
        <strain evidence="27">cv. An-1</strain>
    </source>
</reference>
<name>A0A178V3D5_ARATH</name>
<feature type="domain" description="EF-hand" evidence="22">
    <location>
        <begin position="332"/>
        <end position="367"/>
    </location>
</feature>
<evidence type="ECO:0000256" key="2">
    <source>
        <dbReference type="ARBA" id="ARBA00005354"/>
    </source>
</evidence>
<comment type="catalytic activity">
    <reaction evidence="16">
        <text>L-threonyl-[protein] + ATP = O-phospho-L-threonyl-[protein] + ADP + H(+)</text>
        <dbReference type="Rhea" id="RHEA:46608"/>
        <dbReference type="Rhea" id="RHEA-COMP:11060"/>
        <dbReference type="Rhea" id="RHEA-COMP:11605"/>
        <dbReference type="ChEBI" id="CHEBI:15378"/>
        <dbReference type="ChEBI" id="CHEBI:30013"/>
        <dbReference type="ChEBI" id="CHEBI:30616"/>
        <dbReference type="ChEBI" id="CHEBI:61977"/>
        <dbReference type="ChEBI" id="CHEBI:456216"/>
        <dbReference type="EC" id="2.7.11.1"/>
    </reaction>
</comment>
<keyword evidence="10 19" id="KW-0547">Nucleotide-binding</keyword>
<dbReference type="Proteomes" id="UP000078284">
    <property type="component" value="Chromosome 4"/>
</dbReference>
<evidence type="ECO:0000313" key="27">
    <source>
        <dbReference type="Proteomes" id="UP000426265"/>
    </source>
</evidence>
<evidence type="ECO:0000256" key="18">
    <source>
        <dbReference type="ARBA" id="ARBA00058232"/>
    </source>
</evidence>
<dbReference type="EMBL" id="LUHQ01000004">
    <property type="protein sequence ID" value="OAP00234.1"/>
    <property type="molecule type" value="Genomic_DNA"/>
</dbReference>
<keyword evidence="8" id="KW-0479">Metal-binding</keyword>
<evidence type="ECO:0000256" key="6">
    <source>
        <dbReference type="ARBA" id="ARBA00022679"/>
    </source>
</evidence>
<comment type="catalytic activity">
    <reaction evidence="17">
        <text>L-seryl-[protein] + ATP = O-phospho-L-seryl-[protein] + ADP + H(+)</text>
        <dbReference type="Rhea" id="RHEA:17989"/>
        <dbReference type="Rhea" id="RHEA-COMP:9863"/>
        <dbReference type="Rhea" id="RHEA-COMP:11604"/>
        <dbReference type="ChEBI" id="CHEBI:15378"/>
        <dbReference type="ChEBI" id="CHEBI:29999"/>
        <dbReference type="ChEBI" id="CHEBI:30616"/>
        <dbReference type="ChEBI" id="CHEBI:83421"/>
        <dbReference type="ChEBI" id="CHEBI:456216"/>
        <dbReference type="EC" id="2.7.11.1"/>
    </reaction>
</comment>
<dbReference type="AlphaFoldDB" id="A0A178V3D5"/>
<dbReference type="InterPro" id="IPR011009">
    <property type="entry name" value="Kinase-like_dom_sf"/>
</dbReference>
<dbReference type="Proteomes" id="UP000516314">
    <property type="component" value="Chromosome 4"/>
</dbReference>
<dbReference type="FunFam" id="3.30.200.20:FF:001210">
    <property type="entry name" value="Calcium-dependent protein kinase 31"/>
    <property type="match status" value="1"/>
</dbReference>
<dbReference type="PROSITE" id="PS00018">
    <property type="entry name" value="EF_HAND_1"/>
    <property type="match status" value="4"/>
</dbReference>
<gene>
    <name evidence="24" type="ordered locus">AXX17_At4g05600</name>
    <name evidence="25" type="ORF">AN1_LOCUS17266</name>
    <name evidence="23" type="ORF">AT9943_LOCUS14838</name>
</gene>
<keyword evidence="9" id="KW-0677">Repeat</keyword>
<feature type="domain" description="EF-hand" evidence="22">
    <location>
        <begin position="444"/>
        <end position="474"/>
    </location>
</feature>
<evidence type="ECO:0000313" key="28">
    <source>
        <dbReference type="Proteomes" id="UP000516314"/>
    </source>
</evidence>
<evidence type="ECO:0000256" key="4">
    <source>
        <dbReference type="ARBA" id="ARBA00022527"/>
    </source>
</evidence>
<keyword evidence="7" id="KW-0519">Myristate</keyword>
<keyword evidence="14" id="KW-0472">Membrane</keyword>
<keyword evidence="5" id="KW-0597">Phosphoprotein</keyword>
<dbReference type="PROSITE" id="PS00108">
    <property type="entry name" value="PROTEIN_KINASE_ST"/>
    <property type="match status" value="1"/>
</dbReference>
<evidence type="ECO:0000256" key="17">
    <source>
        <dbReference type="ARBA" id="ARBA00048679"/>
    </source>
</evidence>
<dbReference type="InterPro" id="IPR050205">
    <property type="entry name" value="CDPK_Ser/Thr_kinases"/>
</dbReference>
<evidence type="ECO:0000256" key="15">
    <source>
        <dbReference type="ARBA" id="ARBA00023288"/>
    </source>
</evidence>
<evidence type="ECO:0000259" key="21">
    <source>
        <dbReference type="PROSITE" id="PS50011"/>
    </source>
</evidence>
<reference evidence="26" key="1">
    <citation type="journal article" date="2016" name="Proc. Natl. Acad. Sci. U.S.A.">
        <title>Chromosome-level assembly of Arabidopsis thaliana Ler reveals the extent of translocation and inversion polymorphisms.</title>
        <authorList>
            <person name="Zapata L."/>
            <person name="Ding J."/>
            <person name="Willing E.M."/>
            <person name="Hartwig B."/>
            <person name="Bezdan D."/>
            <person name="Jiao W.B."/>
            <person name="Patel V."/>
            <person name="Velikkakam James G."/>
            <person name="Koornneef M."/>
            <person name="Ossowski S."/>
            <person name="Schneeberger K."/>
        </authorList>
    </citation>
    <scope>NUCLEOTIDE SEQUENCE [LARGE SCALE GENOMIC DNA]</scope>
    <source>
        <strain evidence="26">cv. Landsberg erecta</strain>
    </source>
</reference>
<evidence type="ECO:0000256" key="3">
    <source>
        <dbReference type="ARBA" id="ARBA00012513"/>
    </source>
</evidence>
<dbReference type="Pfam" id="PF13499">
    <property type="entry name" value="EF-hand_7"/>
    <property type="match status" value="2"/>
</dbReference>
<reference evidence="23 28" key="4">
    <citation type="submission" date="2020-09" db="EMBL/GenBank/DDBJ databases">
        <authorList>
            <person name="Ashkenazy H."/>
        </authorList>
    </citation>
    <scope>NUCLEOTIDE SEQUENCE [LARGE SCALE GENOMIC DNA]</scope>
    <source>
        <strain evidence="28">cv. Cdm-0</strain>
    </source>
</reference>
<evidence type="ECO:0000259" key="22">
    <source>
        <dbReference type="PROSITE" id="PS50222"/>
    </source>
</evidence>
<evidence type="ECO:0000313" key="23">
    <source>
        <dbReference type="EMBL" id="CAD5327123.1"/>
    </source>
</evidence>
<dbReference type="PROSITE" id="PS50222">
    <property type="entry name" value="EF_HAND_2"/>
    <property type="match status" value="4"/>
</dbReference>
<evidence type="ECO:0000256" key="13">
    <source>
        <dbReference type="ARBA" id="ARBA00022840"/>
    </source>
</evidence>
<feature type="domain" description="Protein kinase" evidence="21">
    <location>
        <begin position="28"/>
        <end position="290"/>
    </location>
</feature>
<sequence>MGCFSSKELQQSKRTILEKPLVDITKIYILGEELGRGNFGLTRKCVEKSTGKTFACKTILKTKLKDEECEEDVKREIRIMKQLSGEPNIVEFKNAYEDRDSVHIVMEYCGGGELYDKILALYDVGKSYSEKEAAGIIRSIVNVVKNCHYMGVMHRDLKPENFLLTSNDDNATVKVIDFGCSVFIEEGKVYQDLAGSDYYIAPEVLQGNYGKEADIWSAGIILYILLCGKSPFVKEPEGQMFNEIKSLEIDYSEEPWPLRDSRAIHLVKRMLDRNPKERISAAEVLGHPWMKEGEASDKPIDGVVLSRLKRFRDANKFKKVVLKFIAANLSEEEIKGLKTLFTNIDTDKSGNITLEELKTGLTRLGSNLSKTEVEQLMEAADMDGNGTIDIDEFISATMHRYKLDRDEHVYKAFQHFDKDNDGHITKEELEMAMKEDGAGDEGSIKQIIADADTDNDGKINFEEFRTMMRTESSLQPEGELLPIIN</sequence>
<dbReference type="InterPro" id="IPR008271">
    <property type="entry name" value="Ser/Thr_kinase_AS"/>
</dbReference>
<dbReference type="ExpressionAtlas" id="A0A178V3D5">
    <property type="expression patterns" value="baseline and differential"/>
</dbReference>
<dbReference type="FunFam" id="1.10.510.10:FF:001411">
    <property type="entry name" value="Calcium-dependent protein kinase 27"/>
    <property type="match status" value="1"/>
</dbReference>
<dbReference type="InterPro" id="IPR011992">
    <property type="entry name" value="EF-hand-dom_pair"/>
</dbReference>
<evidence type="ECO:0000256" key="1">
    <source>
        <dbReference type="ARBA" id="ARBA00004635"/>
    </source>
</evidence>
<dbReference type="InterPro" id="IPR018247">
    <property type="entry name" value="EF_Hand_1_Ca_BS"/>
</dbReference>
<evidence type="ECO:0000256" key="19">
    <source>
        <dbReference type="PROSITE-ProRule" id="PRU10141"/>
    </source>
</evidence>
<dbReference type="InterPro" id="IPR000719">
    <property type="entry name" value="Prot_kinase_dom"/>
</dbReference>
<protein>
    <recommendedName>
        <fullName evidence="3">non-specific serine/threonine protein kinase</fullName>
        <ecNumber evidence="3">2.7.11.1</ecNumber>
    </recommendedName>
</protein>
<dbReference type="Pfam" id="PF00069">
    <property type="entry name" value="Pkinase"/>
    <property type="match status" value="1"/>
</dbReference>
<dbReference type="GO" id="GO:0005524">
    <property type="term" value="F:ATP binding"/>
    <property type="evidence" value="ECO:0007669"/>
    <property type="project" value="UniProtKB-UniRule"/>
</dbReference>
<keyword evidence="4 20" id="KW-0723">Serine/threonine-protein kinase</keyword>
<dbReference type="CDD" id="cd05117">
    <property type="entry name" value="STKc_CAMK"/>
    <property type="match status" value="1"/>
</dbReference>
<dbReference type="InterPro" id="IPR017441">
    <property type="entry name" value="Protein_kinase_ATP_BS"/>
</dbReference>
<evidence type="ECO:0000313" key="26">
    <source>
        <dbReference type="Proteomes" id="UP000078284"/>
    </source>
</evidence>
<dbReference type="PROSITE" id="PS50011">
    <property type="entry name" value="PROTEIN_KINASE_DOM"/>
    <property type="match status" value="1"/>
</dbReference>
<feature type="domain" description="EF-hand" evidence="22">
    <location>
        <begin position="368"/>
        <end position="403"/>
    </location>
</feature>
<dbReference type="InterPro" id="IPR002048">
    <property type="entry name" value="EF_hand_dom"/>
</dbReference>
<dbReference type="GO" id="GO:0004674">
    <property type="term" value="F:protein serine/threonine kinase activity"/>
    <property type="evidence" value="ECO:0007669"/>
    <property type="project" value="UniProtKB-KW"/>
</dbReference>
<evidence type="ECO:0000256" key="5">
    <source>
        <dbReference type="ARBA" id="ARBA00022553"/>
    </source>
</evidence>
<dbReference type="EC" id="2.7.11.1" evidence="3"/>
<evidence type="ECO:0000256" key="9">
    <source>
        <dbReference type="ARBA" id="ARBA00022737"/>
    </source>
</evidence>
<dbReference type="GO" id="GO:0016020">
    <property type="term" value="C:membrane"/>
    <property type="evidence" value="ECO:0007669"/>
    <property type="project" value="UniProtKB-SubCell"/>
</dbReference>
<dbReference type="EMBL" id="CACRSJ010000109">
    <property type="protein sequence ID" value="VYS61837.1"/>
    <property type="molecule type" value="Genomic_DNA"/>
</dbReference>
<keyword evidence="12" id="KW-0106">Calcium</keyword>
<dbReference type="SUPFAM" id="SSF56112">
    <property type="entry name" value="Protein kinase-like (PK-like)"/>
    <property type="match status" value="1"/>
</dbReference>
<keyword evidence="15" id="KW-0449">Lipoprotein</keyword>
<comment type="subcellular location">
    <subcellularLocation>
        <location evidence="1">Membrane</location>
        <topology evidence="1">Lipid-anchor</topology>
    </subcellularLocation>
</comment>
<evidence type="ECO:0000256" key="7">
    <source>
        <dbReference type="ARBA" id="ARBA00022707"/>
    </source>
</evidence>
<dbReference type="GO" id="GO:0005509">
    <property type="term" value="F:calcium ion binding"/>
    <property type="evidence" value="ECO:0007669"/>
    <property type="project" value="InterPro"/>
</dbReference>
<evidence type="ECO:0000256" key="12">
    <source>
        <dbReference type="ARBA" id="ARBA00022837"/>
    </source>
</evidence>
<evidence type="ECO:0000256" key="11">
    <source>
        <dbReference type="ARBA" id="ARBA00022777"/>
    </source>
</evidence>
<dbReference type="PROSITE" id="PS00107">
    <property type="entry name" value="PROTEIN_KINASE_ATP"/>
    <property type="match status" value="1"/>
</dbReference>
<proteinExistence type="inferred from homology"/>
<dbReference type="EMBL" id="LR881469">
    <property type="protein sequence ID" value="CAD5327123.1"/>
    <property type="molecule type" value="Genomic_DNA"/>
</dbReference>
<keyword evidence="6" id="KW-0808">Transferase</keyword>
<feature type="binding site" evidence="19">
    <location>
        <position position="61"/>
    </location>
    <ligand>
        <name>ATP</name>
        <dbReference type="ChEBI" id="CHEBI:30616"/>
    </ligand>
</feature>
<dbReference type="Gene3D" id="1.10.510.10">
    <property type="entry name" value="Transferase(Phosphotransferase) domain 1"/>
    <property type="match status" value="1"/>
</dbReference>
<evidence type="ECO:0000256" key="16">
    <source>
        <dbReference type="ARBA" id="ARBA00047899"/>
    </source>
</evidence>
<dbReference type="Gene3D" id="1.10.238.10">
    <property type="entry name" value="EF-hand"/>
    <property type="match status" value="1"/>
</dbReference>
<dbReference type="FunFam" id="1.10.238.10:FF:000015">
    <property type="entry name" value="Calcium-dependent protein kinase 1"/>
    <property type="match status" value="1"/>
</dbReference>
<comment type="function">
    <text evidence="18">May play a role in signal transduction pathways that involve calcium as a second messenger.</text>
</comment>
<dbReference type="Proteomes" id="UP000426265">
    <property type="component" value="Unassembled WGS sequence"/>
</dbReference>
<evidence type="ECO:0000313" key="24">
    <source>
        <dbReference type="EMBL" id="OAP00234.1"/>
    </source>
</evidence>
<keyword evidence="11" id="KW-0418">Kinase</keyword>
<reference evidence="24" key="2">
    <citation type="submission" date="2016-03" db="EMBL/GenBank/DDBJ databases">
        <title>Full-length assembly of Arabidopsis thaliana Ler reveals the complement of translocations and inversions.</title>
        <authorList>
            <person name="Zapata L."/>
            <person name="Schneeberger K."/>
            <person name="Ossowski S."/>
        </authorList>
    </citation>
    <scope>NUCLEOTIDE SEQUENCE [LARGE SCALE GENOMIC DNA]</scope>
    <source>
        <tissue evidence="24">Leaf</tissue>
    </source>
</reference>
<evidence type="ECO:0000313" key="25">
    <source>
        <dbReference type="EMBL" id="VYS61837.1"/>
    </source>
</evidence>
<dbReference type="SUPFAM" id="SSF47473">
    <property type="entry name" value="EF-hand"/>
    <property type="match status" value="1"/>
</dbReference>
<evidence type="ECO:0000256" key="8">
    <source>
        <dbReference type="ARBA" id="ARBA00022723"/>
    </source>
</evidence>
<dbReference type="PANTHER" id="PTHR24349">
    <property type="entry name" value="SERINE/THREONINE-PROTEIN KINASE"/>
    <property type="match status" value="1"/>
</dbReference>
<evidence type="ECO:0000256" key="14">
    <source>
        <dbReference type="ARBA" id="ARBA00023136"/>
    </source>
</evidence>
<evidence type="ECO:0000256" key="10">
    <source>
        <dbReference type="ARBA" id="ARBA00022741"/>
    </source>
</evidence>
<feature type="domain" description="EF-hand" evidence="22">
    <location>
        <begin position="404"/>
        <end position="439"/>
    </location>
</feature>
<evidence type="ECO:0000256" key="20">
    <source>
        <dbReference type="RuleBase" id="RU000304"/>
    </source>
</evidence>
<dbReference type="Gene3D" id="3.30.200.20">
    <property type="entry name" value="Phosphorylase Kinase, domain 1"/>
    <property type="match status" value="1"/>
</dbReference>
<accession>A0A178V3D5</accession>
<comment type="similarity">
    <text evidence="2">Belongs to the protein kinase superfamily. CAMK Ser/Thr protein kinase family. CaMK subfamily.</text>
</comment>
<dbReference type="SMART" id="SM00054">
    <property type="entry name" value="EFh"/>
    <property type="match status" value="4"/>
</dbReference>
<organism evidence="24 26">
    <name type="scientific">Arabidopsis thaliana</name>
    <name type="common">Mouse-ear cress</name>
    <dbReference type="NCBI Taxonomy" id="3702"/>
    <lineage>
        <taxon>Eukaryota</taxon>
        <taxon>Viridiplantae</taxon>
        <taxon>Streptophyta</taxon>
        <taxon>Embryophyta</taxon>
        <taxon>Tracheophyta</taxon>
        <taxon>Spermatophyta</taxon>
        <taxon>Magnoliopsida</taxon>
        <taxon>eudicotyledons</taxon>
        <taxon>Gunneridae</taxon>
        <taxon>Pentapetalae</taxon>
        <taxon>rosids</taxon>
        <taxon>malvids</taxon>
        <taxon>Brassicales</taxon>
        <taxon>Brassicaceae</taxon>
        <taxon>Camelineae</taxon>
        <taxon>Arabidopsis</taxon>
    </lineage>
</organism>
<keyword evidence="13 19" id="KW-0067">ATP-binding</keyword>
<dbReference type="SMART" id="SM00220">
    <property type="entry name" value="S_TKc"/>
    <property type="match status" value="1"/>
</dbReference>